<dbReference type="GO" id="GO:0003677">
    <property type="term" value="F:DNA binding"/>
    <property type="evidence" value="ECO:0007669"/>
    <property type="project" value="UniProtKB-KW"/>
</dbReference>
<dbReference type="PROSITE" id="PS50863">
    <property type="entry name" value="B3"/>
    <property type="match status" value="1"/>
</dbReference>
<dbReference type="PANTHER" id="PTHR31391">
    <property type="entry name" value="B3 DOMAIN-CONTAINING PROTEIN OS11G0197600-RELATED"/>
    <property type="match status" value="1"/>
</dbReference>
<dbReference type="Pfam" id="PF02362">
    <property type="entry name" value="B3"/>
    <property type="match status" value="1"/>
</dbReference>
<accession>A0A9D5HLQ2</accession>
<evidence type="ECO:0000256" key="4">
    <source>
        <dbReference type="ARBA" id="ARBA00023163"/>
    </source>
</evidence>
<dbReference type="Proteomes" id="UP001085076">
    <property type="component" value="Miscellaneous, Linkage group lg02"/>
</dbReference>
<comment type="caution">
    <text evidence="8">The sequence shown here is derived from an EMBL/GenBank/DDBJ whole genome shotgun (WGS) entry which is preliminary data.</text>
</comment>
<dbReference type="EMBL" id="JAGGNH010000002">
    <property type="protein sequence ID" value="KAJ0980911.1"/>
    <property type="molecule type" value="Genomic_DNA"/>
</dbReference>
<dbReference type="PANTHER" id="PTHR31391:SF155">
    <property type="entry name" value="B3 DOMAIN-CONTAINING PROTEIN OS11G0197600"/>
    <property type="match status" value="1"/>
</dbReference>
<keyword evidence="9" id="KW-1185">Reference proteome</keyword>
<dbReference type="SUPFAM" id="SSF101936">
    <property type="entry name" value="DNA-binding pseudobarrel domain"/>
    <property type="match status" value="1"/>
</dbReference>
<reference evidence="8" key="2">
    <citation type="journal article" date="2022" name="Hortic Res">
        <title>The genome of Dioscorea zingiberensis sheds light on the biosynthesis, origin and evolution of the medicinally important diosgenin saponins.</title>
        <authorList>
            <person name="Li Y."/>
            <person name="Tan C."/>
            <person name="Li Z."/>
            <person name="Guo J."/>
            <person name="Li S."/>
            <person name="Chen X."/>
            <person name="Wang C."/>
            <person name="Dai X."/>
            <person name="Yang H."/>
            <person name="Song W."/>
            <person name="Hou L."/>
            <person name="Xu J."/>
            <person name="Tong Z."/>
            <person name="Xu A."/>
            <person name="Yuan X."/>
            <person name="Wang W."/>
            <person name="Yang Q."/>
            <person name="Chen L."/>
            <person name="Sun Z."/>
            <person name="Wang K."/>
            <person name="Pan B."/>
            <person name="Chen J."/>
            <person name="Bao Y."/>
            <person name="Liu F."/>
            <person name="Qi X."/>
            <person name="Gang D.R."/>
            <person name="Wen J."/>
            <person name="Li J."/>
        </authorList>
    </citation>
    <scope>NUCLEOTIDE SEQUENCE</scope>
    <source>
        <strain evidence="8">Dzin_1.0</strain>
    </source>
</reference>
<dbReference type="SMART" id="SM01019">
    <property type="entry name" value="B3"/>
    <property type="match status" value="1"/>
</dbReference>
<protein>
    <recommendedName>
        <fullName evidence="7">TF-B3 domain-containing protein</fullName>
    </recommendedName>
</protein>
<dbReference type="AlphaFoldDB" id="A0A9D5HLQ2"/>
<comment type="subcellular location">
    <subcellularLocation>
        <location evidence="1">Nucleus</location>
    </subcellularLocation>
</comment>
<keyword evidence="2" id="KW-0805">Transcription regulation</keyword>
<dbReference type="InterPro" id="IPR015300">
    <property type="entry name" value="DNA-bd_pseudobarrel_sf"/>
</dbReference>
<evidence type="ECO:0000256" key="5">
    <source>
        <dbReference type="ARBA" id="ARBA00023242"/>
    </source>
</evidence>
<dbReference type="GO" id="GO:0005634">
    <property type="term" value="C:nucleus"/>
    <property type="evidence" value="ECO:0007669"/>
    <property type="project" value="UniProtKB-SubCell"/>
</dbReference>
<sequence length="207" mass="24133">MLVDHNFLSDEDFVTPLRTTDVISKEDLSTINSSDDALDGTQRRNVRPLISSSKGTKETSAMLGESFSAPLKSQRRPVTQKELDRALEMSKSFKSTFPFTTLAMRDSYCYHHFQLNLPFYFAKEHMSKVNMKMTLWDPEGRPWTVAYLYYRRRASLRSGWNKFSFANNLESGDVCIFELIKPDEMRVHIFRVLDQVTPLIRFNPRNK</sequence>
<keyword evidence="4" id="KW-0804">Transcription</keyword>
<evidence type="ECO:0000259" key="7">
    <source>
        <dbReference type="PROSITE" id="PS50863"/>
    </source>
</evidence>
<name>A0A9D5HLQ2_9LILI</name>
<dbReference type="InterPro" id="IPR044837">
    <property type="entry name" value="REM16-like"/>
</dbReference>
<evidence type="ECO:0000256" key="1">
    <source>
        <dbReference type="ARBA" id="ARBA00004123"/>
    </source>
</evidence>
<feature type="domain" description="TF-B3" evidence="7">
    <location>
        <begin position="100"/>
        <end position="193"/>
    </location>
</feature>
<dbReference type="InterPro" id="IPR003340">
    <property type="entry name" value="B3_DNA-bd"/>
</dbReference>
<evidence type="ECO:0000313" key="9">
    <source>
        <dbReference type="Proteomes" id="UP001085076"/>
    </source>
</evidence>
<dbReference type="OrthoDB" id="1666376at2759"/>
<evidence type="ECO:0000256" key="3">
    <source>
        <dbReference type="ARBA" id="ARBA00023125"/>
    </source>
</evidence>
<dbReference type="CDD" id="cd10017">
    <property type="entry name" value="B3_DNA"/>
    <property type="match status" value="1"/>
</dbReference>
<proteinExistence type="predicted"/>
<organism evidence="8 9">
    <name type="scientific">Dioscorea zingiberensis</name>
    <dbReference type="NCBI Taxonomy" id="325984"/>
    <lineage>
        <taxon>Eukaryota</taxon>
        <taxon>Viridiplantae</taxon>
        <taxon>Streptophyta</taxon>
        <taxon>Embryophyta</taxon>
        <taxon>Tracheophyta</taxon>
        <taxon>Spermatophyta</taxon>
        <taxon>Magnoliopsida</taxon>
        <taxon>Liliopsida</taxon>
        <taxon>Dioscoreales</taxon>
        <taxon>Dioscoreaceae</taxon>
        <taxon>Dioscorea</taxon>
    </lineage>
</organism>
<keyword evidence="5" id="KW-0539">Nucleus</keyword>
<reference evidence="8" key="1">
    <citation type="submission" date="2021-03" db="EMBL/GenBank/DDBJ databases">
        <authorList>
            <person name="Li Z."/>
            <person name="Yang C."/>
        </authorList>
    </citation>
    <scope>NUCLEOTIDE SEQUENCE</scope>
    <source>
        <strain evidence="8">Dzin_1.0</strain>
        <tissue evidence="8">Leaf</tissue>
    </source>
</reference>
<evidence type="ECO:0000313" key="8">
    <source>
        <dbReference type="EMBL" id="KAJ0980911.1"/>
    </source>
</evidence>
<gene>
    <name evidence="8" type="ORF">J5N97_009166</name>
</gene>
<evidence type="ECO:0000256" key="2">
    <source>
        <dbReference type="ARBA" id="ARBA00023015"/>
    </source>
</evidence>
<feature type="region of interest" description="Disordered" evidence="6">
    <location>
        <begin position="50"/>
        <end position="76"/>
    </location>
</feature>
<evidence type="ECO:0000256" key="6">
    <source>
        <dbReference type="SAM" id="MobiDB-lite"/>
    </source>
</evidence>
<dbReference type="Gene3D" id="2.40.330.10">
    <property type="entry name" value="DNA-binding pseudobarrel domain"/>
    <property type="match status" value="1"/>
</dbReference>
<keyword evidence="3" id="KW-0238">DNA-binding</keyword>